<dbReference type="RefSeq" id="WP_341410707.1">
    <property type="nucleotide sequence ID" value="NZ_JBBUTH010000007.1"/>
</dbReference>
<reference evidence="1 2" key="1">
    <citation type="submission" date="2024-04" db="EMBL/GenBank/DDBJ databases">
        <title>Novel species of the genus Ideonella isolated from streams.</title>
        <authorList>
            <person name="Lu H."/>
        </authorList>
    </citation>
    <scope>NUCLEOTIDE SEQUENCE [LARGE SCALE GENOMIC DNA]</scope>
    <source>
        <strain evidence="1 2">DXS22W</strain>
    </source>
</reference>
<sequence>MEVINGITVPPEPAPSVNNATLAGVDVNGNGVRDDVERRIAAAVQDSASFKSLNLVAAGYQRAVISGGSSTKPSEAEVQRMLADMHCANLRYWGAASPTRAKSDTARALVSQILNTPVRIDAYNNVFGSVPGYFSDEFPPCTQD</sequence>
<comment type="caution">
    <text evidence="1">The sequence shown here is derived from an EMBL/GenBank/DDBJ whole genome shotgun (WGS) entry which is preliminary data.</text>
</comment>
<keyword evidence="2" id="KW-1185">Reference proteome</keyword>
<evidence type="ECO:0000313" key="1">
    <source>
        <dbReference type="EMBL" id="MEK8051014.1"/>
    </source>
</evidence>
<protein>
    <submittedName>
        <fullName evidence="1">Uncharacterized protein</fullName>
    </submittedName>
</protein>
<accession>A0ABU9CGN5</accession>
<proteinExistence type="predicted"/>
<dbReference type="Proteomes" id="UP001365405">
    <property type="component" value="Unassembled WGS sequence"/>
</dbReference>
<dbReference type="EMBL" id="JBBUTH010000007">
    <property type="protein sequence ID" value="MEK8051014.1"/>
    <property type="molecule type" value="Genomic_DNA"/>
</dbReference>
<name>A0ABU9CGN5_9BURK</name>
<gene>
    <name evidence="1" type="ORF">AACH10_12260</name>
</gene>
<organism evidence="1 2">
    <name type="scientific">Pseudaquabacterium inlustre</name>
    <dbReference type="NCBI Taxonomy" id="2984192"/>
    <lineage>
        <taxon>Bacteria</taxon>
        <taxon>Pseudomonadati</taxon>
        <taxon>Pseudomonadota</taxon>
        <taxon>Betaproteobacteria</taxon>
        <taxon>Burkholderiales</taxon>
        <taxon>Sphaerotilaceae</taxon>
        <taxon>Pseudaquabacterium</taxon>
    </lineage>
</organism>
<evidence type="ECO:0000313" key="2">
    <source>
        <dbReference type="Proteomes" id="UP001365405"/>
    </source>
</evidence>